<keyword evidence="1" id="KW-0732">Signal</keyword>
<gene>
    <name evidence="2" type="ORF">FC50_GL001176</name>
</gene>
<dbReference type="OrthoDB" id="503948at2"/>
<dbReference type="PROSITE" id="PS51257">
    <property type="entry name" value="PROKAR_LIPOPROTEIN"/>
    <property type="match status" value="1"/>
</dbReference>
<dbReference type="SUPFAM" id="SSF53474">
    <property type="entry name" value="alpha/beta-Hydrolases"/>
    <property type="match status" value="1"/>
</dbReference>
<sequence>MKHKKILALFATLIVAVTLSACSAKGTAAPANATTSTTPTFYFHGYSGSANSTNHLIQYAVTNYHAHKVYQAVVDTNGEVTLKGRWPKSTKNPIVQVVFKDNKNANLQTDAKWIKNVLQAVNRKHHFANYNVVAHSMGNLGFMYYVLFQQHTFNAPKLHKQVNIAGHFDGIVGMDDEPNRNTLTKSGRPTILDARYKEMLRNRDNFPKQQVDILNIYGNKDDGTNSDGDVTNVSSRSLRYLLRSRYKNYTEMMFTGAKAQHSQLHENDGVAKAVNDYLY</sequence>
<evidence type="ECO:0000256" key="1">
    <source>
        <dbReference type="SAM" id="SignalP"/>
    </source>
</evidence>
<dbReference type="RefSeq" id="WP_054649125.1">
    <property type="nucleotide sequence ID" value="NZ_AZFJ01000049.1"/>
</dbReference>
<organism evidence="2 3">
    <name type="scientific">Lacticaseibacillus pantheris DSM 15945 = JCM 12539 = NBRC 106106</name>
    <dbReference type="NCBI Taxonomy" id="1423783"/>
    <lineage>
        <taxon>Bacteria</taxon>
        <taxon>Bacillati</taxon>
        <taxon>Bacillota</taxon>
        <taxon>Bacilli</taxon>
        <taxon>Lactobacillales</taxon>
        <taxon>Lactobacillaceae</taxon>
        <taxon>Lacticaseibacillus</taxon>
    </lineage>
</organism>
<dbReference type="Gene3D" id="3.40.50.1820">
    <property type="entry name" value="alpha/beta hydrolase"/>
    <property type="match status" value="1"/>
</dbReference>
<protein>
    <submittedName>
        <fullName evidence="2">Putative cell surface hydrolase (Putative)</fullName>
    </submittedName>
</protein>
<dbReference type="STRING" id="1423783.FC50_GL001176"/>
<comment type="caution">
    <text evidence="2">The sequence shown here is derived from an EMBL/GenBank/DDBJ whole genome shotgun (WGS) entry which is preliminary data.</text>
</comment>
<feature type="signal peptide" evidence="1">
    <location>
        <begin position="1"/>
        <end position="28"/>
    </location>
</feature>
<dbReference type="EMBL" id="AZFJ01000049">
    <property type="protein sequence ID" value="KRL85785.1"/>
    <property type="molecule type" value="Genomic_DNA"/>
</dbReference>
<dbReference type="GO" id="GO:0016787">
    <property type="term" value="F:hydrolase activity"/>
    <property type="evidence" value="ECO:0007669"/>
    <property type="project" value="UniProtKB-KW"/>
</dbReference>
<keyword evidence="2" id="KW-0378">Hydrolase</keyword>
<dbReference type="AlphaFoldDB" id="A0A0R1TWW0"/>
<keyword evidence="3" id="KW-1185">Reference proteome</keyword>
<proteinExistence type="predicted"/>
<evidence type="ECO:0000313" key="2">
    <source>
        <dbReference type="EMBL" id="KRL85785.1"/>
    </source>
</evidence>
<accession>A0A0R1TWW0</accession>
<feature type="chain" id="PRO_5038784420" evidence="1">
    <location>
        <begin position="29"/>
        <end position="279"/>
    </location>
</feature>
<dbReference type="Proteomes" id="UP000051922">
    <property type="component" value="Unassembled WGS sequence"/>
</dbReference>
<name>A0A0R1TWW0_9LACO</name>
<dbReference type="Pfam" id="PF06028">
    <property type="entry name" value="DUF915"/>
    <property type="match status" value="1"/>
</dbReference>
<dbReference type="InterPro" id="IPR029058">
    <property type="entry name" value="AB_hydrolase_fold"/>
</dbReference>
<evidence type="ECO:0000313" key="3">
    <source>
        <dbReference type="Proteomes" id="UP000051922"/>
    </source>
</evidence>
<reference evidence="2 3" key="1">
    <citation type="journal article" date="2015" name="Genome Announc.">
        <title>Expanding the biotechnology potential of lactobacilli through comparative genomics of 213 strains and associated genera.</title>
        <authorList>
            <person name="Sun Z."/>
            <person name="Harris H.M."/>
            <person name="McCann A."/>
            <person name="Guo C."/>
            <person name="Argimon S."/>
            <person name="Zhang W."/>
            <person name="Yang X."/>
            <person name="Jeffery I.B."/>
            <person name="Cooney J.C."/>
            <person name="Kagawa T.F."/>
            <person name="Liu W."/>
            <person name="Song Y."/>
            <person name="Salvetti E."/>
            <person name="Wrobel A."/>
            <person name="Rasinkangas P."/>
            <person name="Parkhill J."/>
            <person name="Rea M.C."/>
            <person name="O'Sullivan O."/>
            <person name="Ritari J."/>
            <person name="Douillard F.P."/>
            <person name="Paul Ross R."/>
            <person name="Yang R."/>
            <person name="Briner A.E."/>
            <person name="Felis G.E."/>
            <person name="de Vos W.M."/>
            <person name="Barrangou R."/>
            <person name="Klaenhammer T.R."/>
            <person name="Caufield P.W."/>
            <person name="Cui Y."/>
            <person name="Zhang H."/>
            <person name="O'Toole P.W."/>
        </authorList>
    </citation>
    <scope>NUCLEOTIDE SEQUENCE [LARGE SCALE GENOMIC DNA]</scope>
    <source>
        <strain evidence="2 3">DSM 15945</strain>
    </source>
</reference>
<dbReference type="InterPro" id="IPR010315">
    <property type="entry name" value="DUF915_hydro-like"/>
</dbReference>
<dbReference type="PATRIC" id="fig|1423783.4.peg.1218"/>